<evidence type="ECO:0000313" key="3">
    <source>
        <dbReference type="EMBL" id="CAK8993429.1"/>
    </source>
</evidence>
<keyword evidence="1" id="KW-0863">Zinc-finger</keyword>
<evidence type="ECO:0000259" key="2">
    <source>
        <dbReference type="PROSITE" id="PS50089"/>
    </source>
</evidence>
<accession>A0ABP0HVG5</accession>
<dbReference type="Gene3D" id="3.30.40.10">
    <property type="entry name" value="Zinc/RING finger domain, C3HC4 (zinc finger)"/>
    <property type="match status" value="1"/>
</dbReference>
<feature type="domain" description="RING-type" evidence="2">
    <location>
        <begin position="6"/>
        <end position="55"/>
    </location>
</feature>
<dbReference type="Proteomes" id="UP001642484">
    <property type="component" value="Unassembled WGS sequence"/>
</dbReference>
<evidence type="ECO:0000256" key="1">
    <source>
        <dbReference type="PROSITE-ProRule" id="PRU00175"/>
    </source>
</evidence>
<dbReference type="SUPFAM" id="SSF57850">
    <property type="entry name" value="RING/U-box"/>
    <property type="match status" value="1"/>
</dbReference>
<keyword evidence="1" id="KW-0862">Zinc</keyword>
<protein>
    <recommendedName>
        <fullName evidence="2">RING-type domain-containing protein</fullName>
    </recommendedName>
</protein>
<sequence>MHEDTCGVCFGNLEELNGAIELPCSCKVPYCQRCWDRTLATSLSNVGLPRCPSCREVIRVDYDASEGRLVFSRVADATVRFENWLETLDDILRQHSVQRCDEGFKFIARTQSGKLTKLFVMFAFQETWAKAKGSLWPLLEGKRPSPSGDWFVLNHLGEEVHYPREPAEEEFPVQVRYPKLVEHPMTELDANSFPLTLTFKEYVLNLEMPRGGEVSGGSVSQTFEVDEGRLLVREDVGMARKWKDQTTGVCLHPGDRILEVNGLQDVELIWEQLGCEELLKVRLQQQGSIFKTDVYNAQDDMRNRLQRQAKPRQQELLRRREHCEGAQSCVCGGELELLPLRQRVSLLVDQHGFLEYAGKRFSVDDLIAMSVRAQTELVLSMASCDLRPVPSTHPRGETMDLSEWCQHHPPRAVLRRVCPVLQHLLRKCRKREAGELGDW</sequence>
<evidence type="ECO:0000313" key="4">
    <source>
        <dbReference type="Proteomes" id="UP001642484"/>
    </source>
</evidence>
<gene>
    <name evidence="3" type="ORF">CCMP2556_LOCUS3239</name>
</gene>
<keyword evidence="1" id="KW-0479">Metal-binding</keyword>
<dbReference type="EMBL" id="CAXAMN010001237">
    <property type="protein sequence ID" value="CAK8993429.1"/>
    <property type="molecule type" value="Genomic_DNA"/>
</dbReference>
<dbReference type="InterPro" id="IPR013083">
    <property type="entry name" value="Znf_RING/FYVE/PHD"/>
</dbReference>
<proteinExistence type="predicted"/>
<dbReference type="InterPro" id="IPR001841">
    <property type="entry name" value="Znf_RING"/>
</dbReference>
<name>A0ABP0HVG5_9DINO</name>
<reference evidence="3 4" key="1">
    <citation type="submission" date="2024-02" db="EMBL/GenBank/DDBJ databases">
        <authorList>
            <person name="Chen Y."/>
            <person name="Shah S."/>
            <person name="Dougan E. K."/>
            <person name="Thang M."/>
            <person name="Chan C."/>
        </authorList>
    </citation>
    <scope>NUCLEOTIDE SEQUENCE [LARGE SCALE GENOMIC DNA]</scope>
</reference>
<comment type="caution">
    <text evidence="3">The sequence shown here is derived from an EMBL/GenBank/DDBJ whole genome shotgun (WGS) entry which is preliminary data.</text>
</comment>
<organism evidence="3 4">
    <name type="scientific">Durusdinium trenchii</name>
    <dbReference type="NCBI Taxonomy" id="1381693"/>
    <lineage>
        <taxon>Eukaryota</taxon>
        <taxon>Sar</taxon>
        <taxon>Alveolata</taxon>
        <taxon>Dinophyceae</taxon>
        <taxon>Suessiales</taxon>
        <taxon>Symbiodiniaceae</taxon>
        <taxon>Durusdinium</taxon>
    </lineage>
</organism>
<keyword evidence="4" id="KW-1185">Reference proteome</keyword>
<dbReference type="PROSITE" id="PS50089">
    <property type="entry name" value="ZF_RING_2"/>
    <property type="match status" value="1"/>
</dbReference>